<dbReference type="AlphaFoldDB" id="A0A369W6C1"/>
<protein>
    <submittedName>
        <fullName evidence="2">Uncharacterized protein</fullName>
    </submittedName>
</protein>
<gene>
    <name evidence="2" type="ORF">DVH29_04950</name>
</gene>
<feature type="compositionally biased region" description="Basic and acidic residues" evidence="1">
    <location>
        <begin position="1"/>
        <end position="15"/>
    </location>
</feature>
<organism evidence="2 3">
    <name type="scientific">Pelagibacterium lacus</name>
    <dbReference type="NCBI Taxonomy" id="2282655"/>
    <lineage>
        <taxon>Bacteria</taxon>
        <taxon>Pseudomonadati</taxon>
        <taxon>Pseudomonadota</taxon>
        <taxon>Alphaproteobacteria</taxon>
        <taxon>Hyphomicrobiales</taxon>
        <taxon>Devosiaceae</taxon>
        <taxon>Pelagibacterium</taxon>
    </lineage>
</organism>
<feature type="region of interest" description="Disordered" evidence="1">
    <location>
        <begin position="1"/>
        <end position="62"/>
    </location>
</feature>
<evidence type="ECO:0000313" key="3">
    <source>
        <dbReference type="Proteomes" id="UP000253759"/>
    </source>
</evidence>
<name>A0A369W6C1_9HYPH</name>
<dbReference type="Proteomes" id="UP000253759">
    <property type="component" value="Unassembled WGS sequence"/>
</dbReference>
<feature type="compositionally biased region" description="Basic and acidic residues" evidence="1">
    <location>
        <begin position="24"/>
        <end position="50"/>
    </location>
</feature>
<keyword evidence="3" id="KW-1185">Reference proteome</keyword>
<accession>A0A369W6C1</accession>
<sequence length="62" mass="7027">MNDKIAKDLPQHEPDSDALTWRGADGHVHKTEQAERSAVRSERTHKEHATDLPFPAMRTPPD</sequence>
<dbReference type="EMBL" id="QQNH01000004">
    <property type="protein sequence ID" value="RDE09883.1"/>
    <property type="molecule type" value="Genomic_DNA"/>
</dbReference>
<proteinExistence type="predicted"/>
<dbReference type="RefSeq" id="WP_114645043.1">
    <property type="nucleotide sequence ID" value="NZ_QQNH01000004.1"/>
</dbReference>
<evidence type="ECO:0000313" key="2">
    <source>
        <dbReference type="EMBL" id="RDE09883.1"/>
    </source>
</evidence>
<evidence type="ECO:0000256" key="1">
    <source>
        <dbReference type="SAM" id="MobiDB-lite"/>
    </source>
</evidence>
<comment type="caution">
    <text evidence="2">The sequence shown here is derived from an EMBL/GenBank/DDBJ whole genome shotgun (WGS) entry which is preliminary data.</text>
</comment>
<reference evidence="3" key="1">
    <citation type="submission" date="2018-07" db="EMBL/GenBank/DDBJ databases">
        <authorList>
            <person name="Liu B.-T."/>
            <person name="Du Z."/>
        </authorList>
    </citation>
    <scope>NUCLEOTIDE SEQUENCE [LARGE SCALE GENOMIC DNA]</scope>
    <source>
        <strain evidence="3">XYN52</strain>
    </source>
</reference>